<keyword evidence="7 9" id="KW-0675">Receptor</keyword>
<dbReference type="Gene3D" id="1.20.1070.10">
    <property type="entry name" value="Rhodopsin 7-helix transmembrane proteins"/>
    <property type="match status" value="1"/>
</dbReference>
<feature type="domain" description="G-protein coupled receptors family 1 profile" evidence="11">
    <location>
        <begin position="68"/>
        <end position="390"/>
    </location>
</feature>
<protein>
    <submittedName>
        <fullName evidence="13">Neuropeptide Y receptor type 6-like</fullName>
    </submittedName>
</protein>
<dbReference type="PRINTS" id="PR00237">
    <property type="entry name" value="GPCRRHODOPSN"/>
</dbReference>
<evidence type="ECO:0000259" key="11">
    <source>
        <dbReference type="PROSITE" id="PS50262"/>
    </source>
</evidence>
<feature type="transmembrane region" description="Helical" evidence="10">
    <location>
        <begin position="163"/>
        <end position="184"/>
    </location>
</feature>
<gene>
    <name evidence="13" type="primary">LOC106466653</name>
</gene>
<dbReference type="Proteomes" id="UP000694941">
    <property type="component" value="Unplaced"/>
</dbReference>
<accession>A0ABM1BI05</accession>
<evidence type="ECO:0000256" key="7">
    <source>
        <dbReference type="ARBA" id="ARBA00023170"/>
    </source>
</evidence>
<dbReference type="PROSITE" id="PS50262">
    <property type="entry name" value="G_PROTEIN_RECEP_F1_2"/>
    <property type="match status" value="1"/>
</dbReference>
<evidence type="ECO:0000256" key="3">
    <source>
        <dbReference type="ARBA" id="ARBA00022692"/>
    </source>
</evidence>
<evidence type="ECO:0000256" key="8">
    <source>
        <dbReference type="ARBA" id="ARBA00023224"/>
    </source>
</evidence>
<comment type="similarity">
    <text evidence="2 9">Belongs to the G-protein coupled receptor 1 family.</text>
</comment>
<feature type="transmembrane region" description="Helical" evidence="10">
    <location>
        <begin position="51"/>
        <end position="70"/>
    </location>
</feature>
<evidence type="ECO:0000256" key="2">
    <source>
        <dbReference type="ARBA" id="ARBA00010663"/>
    </source>
</evidence>
<evidence type="ECO:0000256" key="10">
    <source>
        <dbReference type="SAM" id="Phobius"/>
    </source>
</evidence>
<keyword evidence="3 9" id="KW-0812">Transmembrane</keyword>
<dbReference type="InterPro" id="IPR017452">
    <property type="entry name" value="GPCR_Rhodpsn_7TM"/>
</dbReference>
<evidence type="ECO:0000313" key="13">
    <source>
        <dbReference type="RefSeq" id="XP_013782397.1"/>
    </source>
</evidence>
<evidence type="ECO:0000256" key="1">
    <source>
        <dbReference type="ARBA" id="ARBA00004141"/>
    </source>
</evidence>
<evidence type="ECO:0000313" key="12">
    <source>
        <dbReference type="Proteomes" id="UP000694941"/>
    </source>
</evidence>
<dbReference type="PROSITE" id="PS00237">
    <property type="entry name" value="G_PROTEIN_RECEP_F1_1"/>
    <property type="match status" value="1"/>
</dbReference>
<sequence>MGDVSHKDIATSVKDIPDHYVGMVIHFFMHFHNDTTDFKTPHLRPSLKNSFPLYLILYGLVGALGLFLNANMLRRIFLFREHCENIDKYLASNAVNDMFKCIVVMPVSLAILALQNWIFGSFLCHFLPIAQDVPFYATFLTLLATAFDRYRTIMNPLKTRNSAGFWLLGTWVTSFLVALPYSVYSEYVDLEKYFGQQFKGVGICVVNVENNIEEFIRALFIVLYATPAVLIVYLHLKVTVEINNRKSLFSTSGQRSPTLLNFEENTVSSVATSSVTGIRESSFIPIHVGNSEIAEAYNSDVTSHSLAPGLQRYHRRHEDEEFDWEKEKVIQNSFFIMAFAYALCLFPLHVTRLVKHVVAETMEHSAHFDLAFINVVLIALLPTITTPVIYRSMYPRGVFRGDLSNYLSLQKQSSALSLQPMGSDCHNIAYHTSLSPAKGD</sequence>
<proteinExistence type="inferred from homology"/>
<keyword evidence="8 9" id="KW-0807">Transducer</keyword>
<dbReference type="InterPro" id="IPR000276">
    <property type="entry name" value="GPCR_Rhodpsn"/>
</dbReference>
<name>A0ABM1BI05_LIMPO</name>
<dbReference type="PANTHER" id="PTHR24238:SF69">
    <property type="entry name" value="G-PROTEIN COUPLED RECEPTOR 165"/>
    <property type="match status" value="1"/>
</dbReference>
<dbReference type="PANTHER" id="PTHR24238">
    <property type="entry name" value="G-PROTEIN COUPLED RECEPTOR"/>
    <property type="match status" value="1"/>
</dbReference>
<dbReference type="RefSeq" id="XP_013782397.1">
    <property type="nucleotide sequence ID" value="XM_013926943.2"/>
</dbReference>
<comment type="subcellular location">
    <subcellularLocation>
        <location evidence="1">Membrane</location>
        <topology evidence="1">Multi-pass membrane protein</topology>
    </subcellularLocation>
</comment>
<dbReference type="GeneID" id="106466653"/>
<evidence type="ECO:0000256" key="9">
    <source>
        <dbReference type="RuleBase" id="RU000688"/>
    </source>
</evidence>
<evidence type="ECO:0000256" key="5">
    <source>
        <dbReference type="ARBA" id="ARBA00023040"/>
    </source>
</evidence>
<reference evidence="13" key="1">
    <citation type="submission" date="2025-08" db="UniProtKB">
        <authorList>
            <consortium name="RefSeq"/>
        </authorList>
    </citation>
    <scope>IDENTIFICATION</scope>
    <source>
        <tissue evidence="13">Muscle</tissue>
    </source>
</reference>
<keyword evidence="4 10" id="KW-1133">Transmembrane helix</keyword>
<feature type="transmembrane region" description="Helical" evidence="10">
    <location>
        <begin position="215"/>
        <end position="236"/>
    </location>
</feature>
<dbReference type="SUPFAM" id="SSF81321">
    <property type="entry name" value="Family A G protein-coupled receptor-like"/>
    <property type="match status" value="1"/>
</dbReference>
<evidence type="ECO:0000256" key="6">
    <source>
        <dbReference type="ARBA" id="ARBA00023136"/>
    </source>
</evidence>
<keyword evidence="5 9" id="KW-0297">G-protein coupled receptor</keyword>
<keyword evidence="6 10" id="KW-0472">Membrane</keyword>
<feature type="transmembrane region" description="Helical" evidence="10">
    <location>
        <begin position="133"/>
        <end position="151"/>
    </location>
</feature>
<feature type="transmembrane region" description="Helical" evidence="10">
    <location>
        <begin position="98"/>
        <end position="118"/>
    </location>
</feature>
<dbReference type="Pfam" id="PF00001">
    <property type="entry name" value="7tm_1"/>
    <property type="match status" value="1"/>
</dbReference>
<organism evidence="12 13">
    <name type="scientific">Limulus polyphemus</name>
    <name type="common">Atlantic horseshoe crab</name>
    <dbReference type="NCBI Taxonomy" id="6850"/>
    <lineage>
        <taxon>Eukaryota</taxon>
        <taxon>Metazoa</taxon>
        <taxon>Ecdysozoa</taxon>
        <taxon>Arthropoda</taxon>
        <taxon>Chelicerata</taxon>
        <taxon>Merostomata</taxon>
        <taxon>Xiphosura</taxon>
        <taxon>Limulidae</taxon>
        <taxon>Limulus</taxon>
    </lineage>
</organism>
<evidence type="ECO:0000256" key="4">
    <source>
        <dbReference type="ARBA" id="ARBA00022989"/>
    </source>
</evidence>
<feature type="transmembrane region" description="Helical" evidence="10">
    <location>
        <begin position="370"/>
        <end position="390"/>
    </location>
</feature>
<keyword evidence="12" id="KW-1185">Reference proteome</keyword>
<feature type="transmembrane region" description="Helical" evidence="10">
    <location>
        <begin position="334"/>
        <end position="350"/>
    </location>
</feature>